<accession>A0ACD5Z362</accession>
<sequence length="275" mass="30299">MRSVQIKNIITRTLELFTGSYTQWRNLMELGVAEYGVLDHLLSDATPSSLDIEWHTIDLILKRWIYGSISPELTGMIMAQDKTARQLYLTLAAVFLNNKRHRAVHLTSDLHEQRQGSLGIAQYCARIKTIADALRDVDQPVSDDALVTVLVRGFNERHHVTGKILLAAASRTSFDDARNTLLLDEMQARASERVASQSALLALGRGGGGHHGFGGGAPPPPRPPPMHGGYVHLTRPSSLALPLTIPYVYTAASAFQTQVPQHHINWPHVHCPVSS</sequence>
<reference evidence="1" key="1">
    <citation type="submission" date="2021-05" db="EMBL/GenBank/DDBJ databases">
        <authorList>
            <person name="Scholz U."/>
            <person name="Mascher M."/>
            <person name="Fiebig A."/>
        </authorList>
    </citation>
    <scope>NUCLEOTIDE SEQUENCE [LARGE SCALE GENOMIC DNA]</scope>
</reference>
<organism evidence="1 2">
    <name type="scientific">Avena sativa</name>
    <name type="common">Oat</name>
    <dbReference type="NCBI Taxonomy" id="4498"/>
    <lineage>
        <taxon>Eukaryota</taxon>
        <taxon>Viridiplantae</taxon>
        <taxon>Streptophyta</taxon>
        <taxon>Embryophyta</taxon>
        <taxon>Tracheophyta</taxon>
        <taxon>Spermatophyta</taxon>
        <taxon>Magnoliopsida</taxon>
        <taxon>Liliopsida</taxon>
        <taxon>Poales</taxon>
        <taxon>Poaceae</taxon>
        <taxon>BOP clade</taxon>
        <taxon>Pooideae</taxon>
        <taxon>Poodae</taxon>
        <taxon>Poeae</taxon>
        <taxon>Poeae Chloroplast Group 1 (Aveneae type)</taxon>
        <taxon>Aveninae</taxon>
        <taxon>Avena</taxon>
    </lineage>
</organism>
<dbReference type="EnsemblPlants" id="AVESA.00010b.r2.6CG1120880.1">
    <property type="protein sequence ID" value="AVESA.00010b.r2.6CG1120880.1.CDS.1"/>
    <property type="gene ID" value="AVESA.00010b.r2.6CG1120880"/>
</dbReference>
<keyword evidence="2" id="KW-1185">Reference proteome</keyword>
<evidence type="ECO:0000313" key="1">
    <source>
        <dbReference type="EnsemblPlants" id="AVESA.00010b.r2.6CG1120880.1.CDS.1"/>
    </source>
</evidence>
<evidence type="ECO:0000313" key="2">
    <source>
        <dbReference type="Proteomes" id="UP001732700"/>
    </source>
</evidence>
<name>A0ACD5Z362_AVESA</name>
<dbReference type="Proteomes" id="UP001732700">
    <property type="component" value="Chromosome 6C"/>
</dbReference>
<proteinExistence type="predicted"/>
<reference evidence="1" key="2">
    <citation type="submission" date="2025-09" db="UniProtKB">
        <authorList>
            <consortium name="EnsemblPlants"/>
        </authorList>
    </citation>
    <scope>IDENTIFICATION</scope>
</reference>
<protein>
    <submittedName>
        <fullName evidence="1">Uncharacterized protein</fullName>
    </submittedName>
</protein>